<sequence>MINFLDISYLQSGNEKQKQAYQLLTEHQIMEKLAAFTPVLAGTIPINIDIESSDLDIICYMQDKTAFTKTLTDLFQNEKGFKITENPGFQSIKANFFIVDFEFEIFGQAIPATQQNAYRHMLIEHRILLERGEIFRQEIIRLKNKGIKTEPAFAQLLGLKGDPYEALLGLE</sequence>
<dbReference type="AlphaFoldDB" id="A0A0C1DAY3"/>
<accession>A0A0C1DAY3</accession>
<protein>
    <submittedName>
        <fullName evidence="1">Diadenosine tetraphosphate hydrolase</fullName>
    </submittedName>
</protein>
<gene>
    <name evidence="1" type="ORF">OC25_22990</name>
</gene>
<evidence type="ECO:0000313" key="1">
    <source>
        <dbReference type="EMBL" id="KIA91135.1"/>
    </source>
</evidence>
<dbReference type="EMBL" id="JSYN01000034">
    <property type="protein sequence ID" value="KIA91135.1"/>
    <property type="molecule type" value="Genomic_DNA"/>
</dbReference>
<keyword evidence="2" id="KW-1185">Reference proteome</keyword>
<evidence type="ECO:0000313" key="2">
    <source>
        <dbReference type="Proteomes" id="UP000031246"/>
    </source>
</evidence>
<name>A0A0C1DAY3_9SPHI</name>
<dbReference type="Pfam" id="PF14091">
    <property type="entry name" value="DUF4269"/>
    <property type="match status" value="1"/>
</dbReference>
<dbReference type="InterPro" id="IPR025365">
    <property type="entry name" value="DUF4269"/>
</dbReference>
<organism evidence="1 2">
    <name type="scientific">Pedobacter kyungheensis</name>
    <dbReference type="NCBI Taxonomy" id="1069985"/>
    <lineage>
        <taxon>Bacteria</taxon>
        <taxon>Pseudomonadati</taxon>
        <taxon>Bacteroidota</taxon>
        <taxon>Sphingobacteriia</taxon>
        <taxon>Sphingobacteriales</taxon>
        <taxon>Sphingobacteriaceae</taxon>
        <taxon>Pedobacter</taxon>
    </lineage>
</organism>
<dbReference type="RefSeq" id="WP_039481368.1">
    <property type="nucleotide sequence ID" value="NZ_JSYN01000034.1"/>
</dbReference>
<dbReference type="GO" id="GO:0016787">
    <property type="term" value="F:hydrolase activity"/>
    <property type="evidence" value="ECO:0007669"/>
    <property type="project" value="UniProtKB-KW"/>
</dbReference>
<proteinExistence type="predicted"/>
<reference evidence="1 2" key="1">
    <citation type="submission" date="2014-10" db="EMBL/GenBank/DDBJ databases">
        <title>Pedobacter Kyungheensis.</title>
        <authorList>
            <person name="Anderson B.M."/>
            <person name="Newman J.D."/>
        </authorList>
    </citation>
    <scope>NUCLEOTIDE SEQUENCE [LARGE SCALE GENOMIC DNA]</scope>
    <source>
        <strain evidence="1 2">KACC 16221</strain>
    </source>
</reference>
<comment type="caution">
    <text evidence="1">The sequence shown here is derived from an EMBL/GenBank/DDBJ whole genome shotgun (WGS) entry which is preliminary data.</text>
</comment>
<keyword evidence="1" id="KW-0378">Hydrolase</keyword>
<dbReference type="OrthoDB" id="6402248at2"/>
<dbReference type="Proteomes" id="UP000031246">
    <property type="component" value="Unassembled WGS sequence"/>
</dbReference>